<accession>A0A7C9D8X9</accession>
<protein>
    <submittedName>
        <fullName evidence="1">Uncharacterized protein</fullName>
    </submittedName>
</protein>
<reference evidence="1" key="2">
    <citation type="submission" date="2020-07" db="EMBL/GenBank/DDBJ databases">
        <authorList>
            <person name="Vera ALvarez R."/>
            <person name="Arias-Moreno D.M."/>
            <person name="Jimenez-Jacinto V."/>
            <person name="Jimenez-Bremont J.F."/>
            <person name="Swaminathan K."/>
            <person name="Moose S.P."/>
            <person name="Guerrero-Gonzalez M.L."/>
            <person name="Marino-Ramirez L."/>
            <person name="Landsman D."/>
            <person name="Rodriguez-Kessler M."/>
            <person name="Delgado-Sanchez P."/>
        </authorList>
    </citation>
    <scope>NUCLEOTIDE SEQUENCE</scope>
    <source>
        <tissue evidence="1">Cladode</tissue>
    </source>
</reference>
<proteinExistence type="predicted"/>
<reference evidence="1" key="1">
    <citation type="journal article" date="2013" name="J. Plant Res.">
        <title>Effect of fungi and light on seed germination of three Opuntia species from semiarid lands of central Mexico.</title>
        <authorList>
            <person name="Delgado-Sanchez P."/>
            <person name="Jimenez-Bremont J.F."/>
            <person name="Guerrero-Gonzalez Mde L."/>
            <person name="Flores J."/>
        </authorList>
    </citation>
    <scope>NUCLEOTIDE SEQUENCE</scope>
    <source>
        <tissue evidence="1">Cladode</tissue>
    </source>
</reference>
<evidence type="ECO:0000313" key="1">
    <source>
        <dbReference type="EMBL" id="MBA4631609.1"/>
    </source>
</evidence>
<organism evidence="1">
    <name type="scientific">Opuntia streptacantha</name>
    <name type="common">Prickly pear cactus</name>
    <name type="synonym">Opuntia cardona</name>
    <dbReference type="NCBI Taxonomy" id="393608"/>
    <lineage>
        <taxon>Eukaryota</taxon>
        <taxon>Viridiplantae</taxon>
        <taxon>Streptophyta</taxon>
        <taxon>Embryophyta</taxon>
        <taxon>Tracheophyta</taxon>
        <taxon>Spermatophyta</taxon>
        <taxon>Magnoliopsida</taxon>
        <taxon>eudicotyledons</taxon>
        <taxon>Gunneridae</taxon>
        <taxon>Pentapetalae</taxon>
        <taxon>Caryophyllales</taxon>
        <taxon>Cactineae</taxon>
        <taxon>Cactaceae</taxon>
        <taxon>Opuntioideae</taxon>
        <taxon>Opuntia</taxon>
    </lineage>
</organism>
<dbReference type="AlphaFoldDB" id="A0A7C9D8X9"/>
<dbReference type="EMBL" id="GISG01078395">
    <property type="protein sequence ID" value="MBA4631609.1"/>
    <property type="molecule type" value="Transcribed_RNA"/>
</dbReference>
<name>A0A7C9D8X9_OPUST</name>
<sequence length="117" mass="13259">MNSITQSPRTVKSVFHLGRRHRTRFRLSSIAQSITELSVDSILASTFIALISRQQGRCAQLSWGSKLAQLLHFDCSIIQIDAFITFIWNSISPSIARISCNHFKCISRLCVISHRII</sequence>